<accession>A0A0A9F2D3</accession>
<dbReference type="EMBL" id="GBRH01195438">
    <property type="protein sequence ID" value="JAE02458.1"/>
    <property type="molecule type" value="Transcribed_RNA"/>
</dbReference>
<name>A0A0A9F2D3_ARUDO</name>
<proteinExistence type="predicted"/>
<organism evidence="1">
    <name type="scientific">Arundo donax</name>
    <name type="common">Giant reed</name>
    <name type="synonym">Donax arundinaceus</name>
    <dbReference type="NCBI Taxonomy" id="35708"/>
    <lineage>
        <taxon>Eukaryota</taxon>
        <taxon>Viridiplantae</taxon>
        <taxon>Streptophyta</taxon>
        <taxon>Embryophyta</taxon>
        <taxon>Tracheophyta</taxon>
        <taxon>Spermatophyta</taxon>
        <taxon>Magnoliopsida</taxon>
        <taxon>Liliopsida</taxon>
        <taxon>Poales</taxon>
        <taxon>Poaceae</taxon>
        <taxon>PACMAD clade</taxon>
        <taxon>Arundinoideae</taxon>
        <taxon>Arundineae</taxon>
        <taxon>Arundo</taxon>
    </lineage>
</organism>
<sequence length="15" mass="1892">MLIFVDMDFLAMWIF</sequence>
<protein>
    <submittedName>
        <fullName evidence="1">Uncharacterized protein</fullName>
    </submittedName>
</protein>
<reference evidence="1" key="2">
    <citation type="journal article" date="2015" name="Data Brief">
        <title>Shoot transcriptome of the giant reed, Arundo donax.</title>
        <authorList>
            <person name="Barrero R.A."/>
            <person name="Guerrero F.D."/>
            <person name="Moolhuijzen P."/>
            <person name="Goolsby J.A."/>
            <person name="Tidwell J."/>
            <person name="Bellgard S.E."/>
            <person name="Bellgard M.I."/>
        </authorList>
    </citation>
    <scope>NUCLEOTIDE SEQUENCE</scope>
    <source>
        <tissue evidence="1">Shoot tissue taken approximately 20 cm above the soil surface</tissue>
    </source>
</reference>
<evidence type="ECO:0000313" key="1">
    <source>
        <dbReference type="EMBL" id="JAE02458.1"/>
    </source>
</evidence>
<reference evidence="1" key="1">
    <citation type="submission" date="2014-09" db="EMBL/GenBank/DDBJ databases">
        <authorList>
            <person name="Magalhaes I.L.F."/>
            <person name="Oliveira U."/>
            <person name="Santos F.R."/>
            <person name="Vidigal T.H.D.A."/>
            <person name="Brescovit A.D."/>
            <person name="Santos A.J."/>
        </authorList>
    </citation>
    <scope>NUCLEOTIDE SEQUENCE</scope>
    <source>
        <tissue evidence="1">Shoot tissue taken approximately 20 cm above the soil surface</tissue>
    </source>
</reference>